<dbReference type="Pfam" id="PF01261">
    <property type="entry name" value="AP_endonuc_2"/>
    <property type="match status" value="1"/>
</dbReference>
<proteinExistence type="predicted"/>
<dbReference type="PANTHER" id="PTHR12110:SF41">
    <property type="entry name" value="INOSOSE DEHYDRATASE"/>
    <property type="match status" value="1"/>
</dbReference>
<dbReference type="Proteomes" id="UP000614490">
    <property type="component" value="Unassembled WGS sequence"/>
</dbReference>
<evidence type="ECO:0000313" key="3">
    <source>
        <dbReference type="Proteomes" id="UP000614490"/>
    </source>
</evidence>
<sequence length="247" mass="28212">MVSIPIAAQMFTLRKESEQDFEGTLREVAKLGFDGVEFAGFGGLEAEEVKRLIDELELKAVSCHIPLETLKTDLKQVLVDLKTLDCSYVVCPYIENREEADYMNLIADLNDIGDECRKEGITLCYHNHDFELERLNDGRTALETIYDETEANTVMAEFDVYWLKKAGEHPDDWIERYAGRTPLLHLKDMTNDEEGFFAELGTGGVDIPSILQTGKDAGVKWWIIEQDQCRQSPLKSLETSINYLRQY</sequence>
<gene>
    <name evidence="2" type="ORF">H0267_10395</name>
</gene>
<keyword evidence="3" id="KW-1185">Reference proteome</keyword>
<accession>A0A931MV38</accession>
<evidence type="ECO:0000259" key="1">
    <source>
        <dbReference type="Pfam" id="PF01261"/>
    </source>
</evidence>
<dbReference type="SUPFAM" id="SSF51658">
    <property type="entry name" value="Xylose isomerase-like"/>
    <property type="match status" value="1"/>
</dbReference>
<dbReference type="EMBL" id="JADZSC010000002">
    <property type="protein sequence ID" value="MBH0230623.1"/>
    <property type="molecule type" value="Genomic_DNA"/>
</dbReference>
<dbReference type="GO" id="GO:0016853">
    <property type="term" value="F:isomerase activity"/>
    <property type="evidence" value="ECO:0007669"/>
    <property type="project" value="UniProtKB-KW"/>
</dbReference>
<keyword evidence="2" id="KW-0413">Isomerase</keyword>
<evidence type="ECO:0000313" key="2">
    <source>
        <dbReference type="EMBL" id="MBH0230623.1"/>
    </source>
</evidence>
<feature type="domain" description="Xylose isomerase-like TIM barrel" evidence="1">
    <location>
        <begin position="25"/>
        <end position="246"/>
    </location>
</feature>
<name>A0A931MV38_9BACI</name>
<dbReference type="InterPro" id="IPR050312">
    <property type="entry name" value="IolE/XylAMocC-like"/>
</dbReference>
<reference evidence="2 3" key="1">
    <citation type="journal article" date="2005" name="Int. J. Syst. Evol. Microbiol.">
        <title>Halobacillus yeomjeoni sp. nov., isolated from a marine solar saltern in Korea.</title>
        <authorList>
            <person name="Yoon J.H."/>
            <person name="Kang S.J."/>
            <person name="Lee C.H."/>
            <person name="Oh H.W."/>
            <person name="Oh T.K."/>
        </authorList>
    </citation>
    <scope>NUCLEOTIDE SEQUENCE [LARGE SCALE GENOMIC DNA]</scope>
    <source>
        <strain evidence="2 3">KCTC 3957</strain>
    </source>
</reference>
<comment type="caution">
    <text evidence="2">The sequence shown here is derived from an EMBL/GenBank/DDBJ whole genome shotgun (WGS) entry which is preliminary data.</text>
</comment>
<dbReference type="PANTHER" id="PTHR12110">
    <property type="entry name" value="HYDROXYPYRUVATE ISOMERASE"/>
    <property type="match status" value="1"/>
</dbReference>
<dbReference type="InterPro" id="IPR036237">
    <property type="entry name" value="Xyl_isomerase-like_sf"/>
</dbReference>
<dbReference type="RefSeq" id="WP_197317246.1">
    <property type="nucleotide sequence ID" value="NZ_JADZSC010000002.1"/>
</dbReference>
<dbReference type="Gene3D" id="3.20.20.150">
    <property type="entry name" value="Divalent-metal-dependent TIM barrel enzymes"/>
    <property type="match status" value="1"/>
</dbReference>
<protein>
    <submittedName>
        <fullName evidence="2">Sugar phosphate isomerase/epimerase</fullName>
    </submittedName>
</protein>
<organism evidence="2 3">
    <name type="scientific">Halobacillus yeomjeoni</name>
    <dbReference type="NCBI Taxonomy" id="311194"/>
    <lineage>
        <taxon>Bacteria</taxon>
        <taxon>Bacillati</taxon>
        <taxon>Bacillota</taxon>
        <taxon>Bacilli</taxon>
        <taxon>Bacillales</taxon>
        <taxon>Bacillaceae</taxon>
        <taxon>Halobacillus</taxon>
    </lineage>
</organism>
<dbReference type="AlphaFoldDB" id="A0A931MV38"/>
<dbReference type="InterPro" id="IPR013022">
    <property type="entry name" value="Xyl_isomerase-like_TIM-brl"/>
</dbReference>